<accession>A0A0A8YIL3</accession>
<reference evidence="1" key="1">
    <citation type="submission" date="2014-09" db="EMBL/GenBank/DDBJ databases">
        <authorList>
            <person name="Magalhaes I.L.F."/>
            <person name="Oliveira U."/>
            <person name="Santos F.R."/>
            <person name="Vidigal T.H.D.A."/>
            <person name="Brescovit A.D."/>
            <person name="Santos A.J."/>
        </authorList>
    </citation>
    <scope>NUCLEOTIDE SEQUENCE</scope>
    <source>
        <tissue evidence="1">Shoot tissue taken approximately 20 cm above the soil surface</tissue>
    </source>
</reference>
<proteinExistence type="predicted"/>
<dbReference type="EMBL" id="GBRH01272552">
    <property type="protein sequence ID" value="JAD25343.1"/>
    <property type="molecule type" value="Transcribed_RNA"/>
</dbReference>
<name>A0A0A8YIL3_ARUDO</name>
<organism evidence="1">
    <name type="scientific">Arundo donax</name>
    <name type="common">Giant reed</name>
    <name type="synonym">Donax arundinaceus</name>
    <dbReference type="NCBI Taxonomy" id="35708"/>
    <lineage>
        <taxon>Eukaryota</taxon>
        <taxon>Viridiplantae</taxon>
        <taxon>Streptophyta</taxon>
        <taxon>Embryophyta</taxon>
        <taxon>Tracheophyta</taxon>
        <taxon>Spermatophyta</taxon>
        <taxon>Magnoliopsida</taxon>
        <taxon>Liliopsida</taxon>
        <taxon>Poales</taxon>
        <taxon>Poaceae</taxon>
        <taxon>PACMAD clade</taxon>
        <taxon>Arundinoideae</taxon>
        <taxon>Arundineae</taxon>
        <taxon>Arundo</taxon>
    </lineage>
</organism>
<dbReference type="AlphaFoldDB" id="A0A0A8YIL3"/>
<protein>
    <submittedName>
        <fullName evidence="1">Uncharacterized protein</fullName>
    </submittedName>
</protein>
<reference evidence="1" key="2">
    <citation type="journal article" date="2015" name="Data Brief">
        <title>Shoot transcriptome of the giant reed, Arundo donax.</title>
        <authorList>
            <person name="Barrero R.A."/>
            <person name="Guerrero F.D."/>
            <person name="Moolhuijzen P."/>
            <person name="Goolsby J.A."/>
            <person name="Tidwell J."/>
            <person name="Bellgard S.E."/>
            <person name="Bellgard M.I."/>
        </authorList>
    </citation>
    <scope>NUCLEOTIDE SEQUENCE</scope>
    <source>
        <tissue evidence="1">Shoot tissue taken approximately 20 cm above the soil surface</tissue>
    </source>
</reference>
<evidence type="ECO:0000313" key="1">
    <source>
        <dbReference type="EMBL" id="JAD25343.1"/>
    </source>
</evidence>
<sequence length="31" mass="3721">MIRHRELICKSCDDTIIDSYLNNYDEMRSVS</sequence>